<dbReference type="GO" id="GO:0047936">
    <property type="term" value="F:glucose 1-dehydrogenase [NAD(P)+] activity"/>
    <property type="evidence" value="ECO:0007669"/>
    <property type="project" value="UniProtKB-EC"/>
</dbReference>
<name>A0A3N0CHH1_9ACTN</name>
<dbReference type="InterPro" id="IPR020904">
    <property type="entry name" value="Sc_DH/Rdtase_CS"/>
</dbReference>
<dbReference type="OrthoDB" id="7064009at2"/>
<dbReference type="SUPFAM" id="SSF51735">
    <property type="entry name" value="NAD(P)-binding Rossmann-fold domains"/>
    <property type="match status" value="1"/>
</dbReference>
<dbReference type="FunFam" id="3.40.50.720:FF:000084">
    <property type="entry name" value="Short-chain dehydrogenase reductase"/>
    <property type="match status" value="1"/>
</dbReference>
<comment type="similarity">
    <text evidence="1">Belongs to the short-chain dehydrogenases/reductases (SDR) family.</text>
</comment>
<proteinExistence type="inferred from homology"/>
<dbReference type="InterPro" id="IPR036291">
    <property type="entry name" value="NAD(P)-bd_dom_sf"/>
</dbReference>
<organism evidence="3 4">
    <name type="scientific">Nocardioides marmoriginsengisoli</name>
    <dbReference type="NCBI Taxonomy" id="661483"/>
    <lineage>
        <taxon>Bacteria</taxon>
        <taxon>Bacillati</taxon>
        <taxon>Actinomycetota</taxon>
        <taxon>Actinomycetes</taxon>
        <taxon>Propionibacteriales</taxon>
        <taxon>Nocardioidaceae</taxon>
        <taxon>Nocardioides</taxon>
    </lineage>
</organism>
<comment type="caution">
    <text evidence="3">The sequence shown here is derived from an EMBL/GenBank/DDBJ whole genome shotgun (WGS) entry which is preliminary data.</text>
</comment>
<dbReference type="PRINTS" id="PR00081">
    <property type="entry name" value="GDHRDH"/>
</dbReference>
<dbReference type="PANTHER" id="PTHR24321">
    <property type="entry name" value="DEHYDROGENASES, SHORT CHAIN"/>
    <property type="match status" value="1"/>
</dbReference>
<keyword evidence="4" id="KW-1185">Reference proteome</keyword>
<dbReference type="EC" id="1.1.1.47" evidence="3"/>
<evidence type="ECO:0000313" key="3">
    <source>
        <dbReference type="EMBL" id="RNL62904.1"/>
    </source>
</evidence>
<reference evidence="3 4" key="1">
    <citation type="submission" date="2018-11" db="EMBL/GenBank/DDBJ databases">
        <authorList>
            <person name="Li F."/>
        </authorList>
    </citation>
    <scope>NUCLEOTIDE SEQUENCE [LARGE SCALE GENOMIC DNA]</scope>
    <source>
        <strain evidence="3 4">Gsoil 097</strain>
    </source>
</reference>
<gene>
    <name evidence="3" type="ORF">EFK50_14330</name>
</gene>
<dbReference type="Pfam" id="PF13561">
    <property type="entry name" value="adh_short_C2"/>
    <property type="match status" value="1"/>
</dbReference>
<dbReference type="EMBL" id="RJSE01000007">
    <property type="protein sequence ID" value="RNL62904.1"/>
    <property type="molecule type" value="Genomic_DNA"/>
</dbReference>
<dbReference type="NCBIfam" id="NF005559">
    <property type="entry name" value="PRK07231.1"/>
    <property type="match status" value="1"/>
</dbReference>
<evidence type="ECO:0000256" key="1">
    <source>
        <dbReference type="ARBA" id="ARBA00006484"/>
    </source>
</evidence>
<sequence>MSHEASAAGRVALVTGGASGIGRATAVRFAAAGARVVIADLQEDLGNAVVAEILAAGGEAAFVRADLTREEDTDGMVDFCVTQYGALNWAFNAAGITGTPAPFHETSLETWRRLIDVDLTSVFLSMRAELRHMVHNGGGAIVNASSIAGLSPTPNLASYNAAKHGVLGLTKSGAKEYSGRVRVNAVLPGATDTPMIRKYMDDNPAIQGEMRAEPGTGHFADPDDIAAAVVWLCSDESRHVSGVSMAVDGGLLLH</sequence>
<dbReference type="PROSITE" id="PS00061">
    <property type="entry name" value="ADH_SHORT"/>
    <property type="match status" value="1"/>
</dbReference>
<dbReference type="RefSeq" id="WP_123228196.1">
    <property type="nucleotide sequence ID" value="NZ_RJSE01000007.1"/>
</dbReference>
<dbReference type="AlphaFoldDB" id="A0A3N0CHH1"/>
<protein>
    <submittedName>
        <fullName evidence="3">Glucose 1-dehydrogenase</fullName>
        <ecNumber evidence="3">1.1.1.47</ecNumber>
    </submittedName>
</protein>
<dbReference type="Proteomes" id="UP000267128">
    <property type="component" value="Unassembled WGS sequence"/>
</dbReference>
<evidence type="ECO:0000256" key="2">
    <source>
        <dbReference type="ARBA" id="ARBA00023002"/>
    </source>
</evidence>
<keyword evidence="2 3" id="KW-0560">Oxidoreductase</keyword>
<accession>A0A3N0CHH1</accession>
<dbReference type="PANTHER" id="PTHR24321:SF8">
    <property type="entry name" value="ESTRADIOL 17-BETA-DEHYDROGENASE 8-RELATED"/>
    <property type="match status" value="1"/>
</dbReference>
<dbReference type="InterPro" id="IPR002347">
    <property type="entry name" value="SDR_fam"/>
</dbReference>
<dbReference type="PRINTS" id="PR00080">
    <property type="entry name" value="SDRFAMILY"/>
</dbReference>
<evidence type="ECO:0000313" key="4">
    <source>
        <dbReference type="Proteomes" id="UP000267128"/>
    </source>
</evidence>
<dbReference type="Gene3D" id="3.40.50.720">
    <property type="entry name" value="NAD(P)-binding Rossmann-like Domain"/>
    <property type="match status" value="1"/>
</dbReference>